<gene>
    <name evidence="2" type="ORF">CLV51_10652</name>
</gene>
<organism evidence="2 3">
    <name type="scientific">Chitinophaga niastensis</name>
    <dbReference type="NCBI Taxonomy" id="536980"/>
    <lineage>
        <taxon>Bacteria</taxon>
        <taxon>Pseudomonadati</taxon>
        <taxon>Bacteroidota</taxon>
        <taxon>Chitinophagia</taxon>
        <taxon>Chitinophagales</taxon>
        <taxon>Chitinophagaceae</taxon>
        <taxon>Chitinophaga</taxon>
    </lineage>
</organism>
<sequence>MMQYNLALLDNPVWHALQTTHQKFAIGTPVIQRYPAHILPFIGYEKSAVNPLNDILPWITANEKVFIVGDLPALPVSWSVLANLDCAQMICPELPTAPVKNTMEILSLSQEDNEEMFALINLVQPGFFKRGTPLLGNYYGIKVQGKLIAMAGQRLGMQGFTEISAVCTHPDFTGKGFAQQLVLHLCKNIHAQGTIPILHVLNTNKRAVGLYELLGFTKRRDIPFWQIIYTGKP</sequence>
<feature type="domain" description="N-acetyltransferase" evidence="1">
    <location>
        <begin position="92"/>
        <end position="233"/>
    </location>
</feature>
<evidence type="ECO:0000313" key="2">
    <source>
        <dbReference type="EMBL" id="PSL44187.1"/>
    </source>
</evidence>
<dbReference type="SUPFAM" id="SSF55729">
    <property type="entry name" value="Acyl-CoA N-acyltransferases (Nat)"/>
    <property type="match status" value="1"/>
</dbReference>
<accession>A0A2P8HD91</accession>
<dbReference type="OrthoDB" id="9797456at2"/>
<name>A0A2P8HD91_CHINA</name>
<proteinExistence type="predicted"/>
<dbReference type="CDD" id="cd04301">
    <property type="entry name" value="NAT_SF"/>
    <property type="match status" value="1"/>
</dbReference>
<dbReference type="PROSITE" id="PS51186">
    <property type="entry name" value="GNAT"/>
    <property type="match status" value="1"/>
</dbReference>
<dbReference type="EMBL" id="PYAW01000006">
    <property type="protein sequence ID" value="PSL44187.1"/>
    <property type="molecule type" value="Genomic_DNA"/>
</dbReference>
<evidence type="ECO:0000313" key="3">
    <source>
        <dbReference type="Proteomes" id="UP000240971"/>
    </source>
</evidence>
<comment type="caution">
    <text evidence="2">The sequence shown here is derived from an EMBL/GenBank/DDBJ whole genome shotgun (WGS) entry which is preliminary data.</text>
</comment>
<dbReference type="Gene3D" id="3.40.630.30">
    <property type="match status" value="1"/>
</dbReference>
<dbReference type="InterPro" id="IPR000182">
    <property type="entry name" value="GNAT_dom"/>
</dbReference>
<dbReference type="Proteomes" id="UP000240971">
    <property type="component" value="Unassembled WGS sequence"/>
</dbReference>
<reference evidence="2 3" key="1">
    <citation type="submission" date="2018-03" db="EMBL/GenBank/DDBJ databases">
        <title>Genomic Encyclopedia of Archaeal and Bacterial Type Strains, Phase II (KMG-II): from individual species to whole genera.</title>
        <authorList>
            <person name="Goeker M."/>
        </authorList>
    </citation>
    <scope>NUCLEOTIDE SEQUENCE [LARGE SCALE GENOMIC DNA]</scope>
    <source>
        <strain evidence="2 3">DSM 24859</strain>
    </source>
</reference>
<dbReference type="InterPro" id="IPR013653">
    <property type="entry name" value="GCN5-like_dom"/>
</dbReference>
<evidence type="ECO:0000259" key="1">
    <source>
        <dbReference type="PROSITE" id="PS51186"/>
    </source>
</evidence>
<dbReference type="RefSeq" id="WP_106530482.1">
    <property type="nucleotide sequence ID" value="NZ_PYAW01000006.1"/>
</dbReference>
<dbReference type="AlphaFoldDB" id="A0A2P8HD91"/>
<protein>
    <submittedName>
        <fullName evidence="2">FR47-like protein</fullName>
    </submittedName>
</protein>
<dbReference type="Pfam" id="PF08445">
    <property type="entry name" value="FR47"/>
    <property type="match status" value="1"/>
</dbReference>
<dbReference type="InterPro" id="IPR016181">
    <property type="entry name" value="Acyl_CoA_acyltransferase"/>
</dbReference>
<keyword evidence="3" id="KW-1185">Reference proteome</keyword>
<dbReference type="GO" id="GO:0016747">
    <property type="term" value="F:acyltransferase activity, transferring groups other than amino-acyl groups"/>
    <property type="evidence" value="ECO:0007669"/>
    <property type="project" value="InterPro"/>
</dbReference>